<sequence length="457" mass="52179">MEDNLITFLGRFHPLIVHLPIGFLFMAGLLQLFSIKNKKFDINPAIAFTLLWGTIASIGSVAIGWLLSLQGDYNPNTLFWHKWLGVFVTILSFFGWLLKTNRFKLNKKVFSWTLIFILVLISVSGHLGGSLTHGDSYLTHYAPNFIKLISGTKSQDKTINFKTIPEDSISVFQDIIQPILNDKCVSCHNSNKKEGGLLLTNYKELIDGSKNGLVINTKKPLESEFLNRVTLPKEHKKFMPPRGTPLTFGEIQIIEWWMKKGADSLIKFSEEKELDKNIIRILQRDFNLDFNEKSFYEKVKVDELSTKSISSLEKNNFEVDFMGENSNMISVIYKGDSISEENIKALETAKEQITWLKVKNCNLNDSHLKSISQLKNLTRLNIHSNKITDEGLKALKVLKNVEIINLYNTYITDEGLKDLTELKTLKNLYVWKTKVTSSKIEALSKTHPQLNIISESK</sequence>
<dbReference type="InterPro" id="IPR011429">
    <property type="entry name" value="Cyt_c_Planctomycete-type"/>
</dbReference>
<dbReference type="EMBL" id="JAKKDU010000016">
    <property type="protein sequence ID" value="MCF7569229.1"/>
    <property type="molecule type" value="Genomic_DNA"/>
</dbReference>
<dbReference type="Gene3D" id="3.80.10.10">
    <property type="entry name" value="Ribonuclease Inhibitor"/>
    <property type="match status" value="1"/>
</dbReference>
<feature type="transmembrane region" description="Helical" evidence="1">
    <location>
        <begin position="12"/>
        <end position="33"/>
    </location>
</feature>
<evidence type="ECO:0000313" key="5">
    <source>
        <dbReference type="Proteomes" id="UP001199795"/>
    </source>
</evidence>
<keyword evidence="1" id="KW-1133">Transmembrane helix</keyword>
<feature type="transmembrane region" description="Helical" evidence="1">
    <location>
        <begin position="79"/>
        <end position="97"/>
    </location>
</feature>
<dbReference type="RefSeq" id="WP_237240562.1">
    <property type="nucleotide sequence ID" value="NZ_JAKKDU010000016.1"/>
</dbReference>
<dbReference type="Pfam" id="PF13516">
    <property type="entry name" value="LRR_6"/>
    <property type="match status" value="1"/>
</dbReference>
<feature type="transmembrane region" description="Helical" evidence="1">
    <location>
        <begin position="45"/>
        <end position="67"/>
    </location>
</feature>
<feature type="transmembrane region" description="Helical" evidence="1">
    <location>
        <begin position="109"/>
        <end position="129"/>
    </location>
</feature>
<dbReference type="PANTHER" id="PTHR12904:SF23">
    <property type="entry name" value="PROTEIN ZER-1 HOMOLOG"/>
    <property type="match status" value="1"/>
</dbReference>
<dbReference type="SUPFAM" id="SSF52047">
    <property type="entry name" value="RNI-like"/>
    <property type="match status" value="1"/>
</dbReference>
<protein>
    <recommendedName>
        <fullName evidence="6">Cytochrome C Planctomycete-type domain-containing protein</fullName>
    </recommendedName>
</protein>
<evidence type="ECO:0000256" key="1">
    <source>
        <dbReference type="SAM" id="Phobius"/>
    </source>
</evidence>
<keyword evidence="1" id="KW-0812">Transmembrane</keyword>
<gene>
    <name evidence="4" type="ORF">L3X37_12770</name>
</gene>
<dbReference type="PROSITE" id="PS51450">
    <property type="entry name" value="LRR"/>
    <property type="match status" value="1"/>
</dbReference>
<evidence type="ECO:0000259" key="2">
    <source>
        <dbReference type="Pfam" id="PF07635"/>
    </source>
</evidence>
<dbReference type="InterPro" id="IPR032675">
    <property type="entry name" value="LRR_dom_sf"/>
</dbReference>
<name>A0AAE3JMD7_9FLAO</name>
<evidence type="ECO:0000259" key="3">
    <source>
        <dbReference type="Pfam" id="PF09990"/>
    </source>
</evidence>
<comment type="caution">
    <text evidence="4">The sequence shown here is derived from an EMBL/GenBank/DDBJ whole genome shotgun (WGS) entry which is preliminary data.</text>
</comment>
<dbReference type="InterPro" id="IPR051341">
    <property type="entry name" value="Zyg-11_UBL_adapter"/>
</dbReference>
<dbReference type="InterPro" id="IPR019251">
    <property type="entry name" value="DUF2231_TM"/>
</dbReference>
<feature type="domain" description="Cytochrome C Planctomycete-type" evidence="2">
    <location>
        <begin position="184"/>
        <end position="243"/>
    </location>
</feature>
<reference evidence="4" key="1">
    <citation type="submission" date="2022-01" db="EMBL/GenBank/DDBJ databases">
        <title>Draft genome sequence of Sabulilitoribacter arenilitoris KCTC 52401.</title>
        <authorList>
            <person name="Oh J.-S."/>
        </authorList>
    </citation>
    <scope>NUCLEOTIDE SEQUENCE</scope>
    <source>
        <strain evidence="4">HMF6543</strain>
    </source>
</reference>
<dbReference type="Proteomes" id="UP001199795">
    <property type="component" value="Unassembled WGS sequence"/>
</dbReference>
<evidence type="ECO:0008006" key="6">
    <source>
        <dbReference type="Google" id="ProtNLM"/>
    </source>
</evidence>
<dbReference type="PANTHER" id="PTHR12904">
    <property type="match status" value="1"/>
</dbReference>
<dbReference type="InterPro" id="IPR001611">
    <property type="entry name" value="Leu-rich_rpt"/>
</dbReference>
<accession>A0AAE3JMD7</accession>
<dbReference type="Pfam" id="PF07635">
    <property type="entry name" value="PSCyt1"/>
    <property type="match status" value="1"/>
</dbReference>
<keyword evidence="1" id="KW-0472">Membrane</keyword>
<keyword evidence="5" id="KW-1185">Reference proteome</keyword>
<evidence type="ECO:0000313" key="4">
    <source>
        <dbReference type="EMBL" id="MCF7569229.1"/>
    </source>
</evidence>
<dbReference type="Pfam" id="PF09990">
    <property type="entry name" value="DUF2231"/>
    <property type="match status" value="1"/>
</dbReference>
<proteinExistence type="predicted"/>
<feature type="domain" description="DUF2231" evidence="3">
    <location>
        <begin position="12"/>
        <end position="132"/>
    </location>
</feature>
<dbReference type="AlphaFoldDB" id="A0AAE3JMD7"/>
<organism evidence="4 5">
    <name type="scientific">Wocania arenilitoris</name>
    <dbReference type="NCBI Taxonomy" id="2044858"/>
    <lineage>
        <taxon>Bacteria</taxon>
        <taxon>Pseudomonadati</taxon>
        <taxon>Bacteroidota</taxon>
        <taxon>Flavobacteriia</taxon>
        <taxon>Flavobacteriales</taxon>
        <taxon>Flavobacteriaceae</taxon>
        <taxon>Wocania</taxon>
    </lineage>
</organism>